<dbReference type="GO" id="GO:0003677">
    <property type="term" value="F:DNA binding"/>
    <property type="evidence" value="ECO:0007669"/>
    <property type="project" value="UniProtKB-KW"/>
</dbReference>
<comment type="function">
    <text evidence="3">Plays an important role in DNA replication, recombination and repair. Binds to ssDNA and to an array of partner proteins to recruit them to their sites of action during DNA metabolism.</text>
</comment>
<evidence type="ECO:0000256" key="2">
    <source>
        <dbReference type="ARBA" id="ARBA00023172"/>
    </source>
</evidence>
<feature type="short sequence motif" description="Important for interaction with partner proteins" evidence="3">
    <location>
        <begin position="153"/>
        <end position="158"/>
    </location>
</feature>
<evidence type="ECO:0000313" key="5">
    <source>
        <dbReference type="EMBL" id="CAK8162490.1"/>
    </source>
</evidence>
<evidence type="ECO:0000313" key="6">
    <source>
        <dbReference type="Proteomes" id="UP001314181"/>
    </source>
</evidence>
<keyword evidence="1 3" id="KW-0238">DNA-binding</keyword>
<dbReference type="Proteomes" id="UP001314181">
    <property type="component" value="Unassembled WGS sequence"/>
</dbReference>
<dbReference type="EMBL" id="CAWVOK010000008">
    <property type="protein sequence ID" value="CAK8162490.1"/>
    <property type="molecule type" value="Genomic_DNA"/>
</dbReference>
<dbReference type="PANTHER" id="PTHR10302:SF27">
    <property type="entry name" value="SINGLE-STRANDED DNA-BINDING PROTEIN"/>
    <property type="match status" value="1"/>
</dbReference>
<dbReference type="PROSITE" id="PS50935">
    <property type="entry name" value="SSB"/>
    <property type="match status" value="1"/>
</dbReference>
<comment type="subunit">
    <text evidence="3">Homotetramer.</text>
</comment>
<keyword evidence="6" id="KW-1185">Reference proteome</keyword>
<keyword evidence="3" id="KW-0227">DNA damage</keyword>
<dbReference type="CDD" id="cd04496">
    <property type="entry name" value="SSB_OBF"/>
    <property type="match status" value="1"/>
</dbReference>
<keyword evidence="3" id="KW-0234">DNA repair</keyword>
<dbReference type="SUPFAM" id="SSF50249">
    <property type="entry name" value="Nucleic acid-binding proteins"/>
    <property type="match status" value="1"/>
</dbReference>
<keyword evidence="3" id="KW-0235">DNA replication</keyword>
<protein>
    <recommendedName>
        <fullName evidence="3 4">Single-stranded DNA-binding protein</fullName>
        <shortName evidence="3">SSB</shortName>
    </recommendedName>
</protein>
<dbReference type="InterPro" id="IPR012340">
    <property type="entry name" value="NA-bd_OB-fold"/>
</dbReference>
<sequence length="158" mass="17450">MASGINKAILIGNTGKDPVVRSTASGAKVASFPLATSESWIDKTTNKRREKTEWHNIVIYGDGLVSITEKFVKKGTKLYIEGTIQTRRWVDAENNQRTTTEIVLQGFNCTLSILDKKQSLLSDDPGYHASLEMDGVEQISAENTNNLDAVTEDDDIPF</sequence>
<evidence type="ECO:0000256" key="3">
    <source>
        <dbReference type="HAMAP-Rule" id="MF_00984"/>
    </source>
</evidence>
<dbReference type="InterPro" id="IPR000424">
    <property type="entry name" value="Primosome_PriB/ssb"/>
</dbReference>
<dbReference type="RefSeq" id="WP_338363568.1">
    <property type="nucleotide sequence ID" value="NZ_CAWVOK010000008.1"/>
</dbReference>
<dbReference type="PANTHER" id="PTHR10302">
    <property type="entry name" value="SINGLE-STRANDED DNA-BINDING PROTEIN"/>
    <property type="match status" value="1"/>
</dbReference>
<dbReference type="InterPro" id="IPR011344">
    <property type="entry name" value="ssDNA-bd"/>
</dbReference>
<keyword evidence="2 3" id="KW-0233">DNA recombination</keyword>
<evidence type="ECO:0000256" key="1">
    <source>
        <dbReference type="ARBA" id="ARBA00023125"/>
    </source>
</evidence>
<evidence type="ECO:0000256" key="4">
    <source>
        <dbReference type="RuleBase" id="RU000524"/>
    </source>
</evidence>
<accession>A0ABP0ERW7</accession>
<gene>
    <name evidence="5" type="primary">ssb</name>
    <name evidence="5" type="ORF">CAXC1_170009</name>
</gene>
<comment type="caution">
    <text evidence="3">Lacks conserved residue(s) required for the propagation of feature annotation.</text>
</comment>
<dbReference type="Pfam" id="PF00436">
    <property type="entry name" value="SSB"/>
    <property type="match status" value="1"/>
</dbReference>
<proteinExistence type="inferred from homology"/>
<organism evidence="5 6">
    <name type="scientific">Candidatus Xenohaliotis californiensis</name>
    <dbReference type="NCBI Taxonomy" id="84677"/>
    <lineage>
        <taxon>Bacteria</taxon>
        <taxon>Pseudomonadati</taxon>
        <taxon>Pseudomonadota</taxon>
        <taxon>Alphaproteobacteria</taxon>
        <taxon>Rickettsiales</taxon>
        <taxon>Anaplasmataceae</taxon>
        <taxon>Candidatus Xenohaliotis</taxon>
    </lineage>
</organism>
<comment type="caution">
    <text evidence="5">The sequence shown here is derived from an EMBL/GenBank/DDBJ whole genome shotgun (WGS) entry which is preliminary data.</text>
</comment>
<name>A0ABP0ERW7_9RICK</name>
<dbReference type="Gene3D" id="2.40.50.140">
    <property type="entry name" value="Nucleic acid-binding proteins"/>
    <property type="match status" value="1"/>
</dbReference>
<reference evidence="5 6" key="1">
    <citation type="submission" date="2024-01" db="EMBL/GenBank/DDBJ databases">
        <authorList>
            <person name="Kunselman E."/>
        </authorList>
    </citation>
    <scope>NUCLEOTIDE SEQUENCE [LARGE SCALE GENOMIC DNA]</scope>
    <source>
        <strain evidence="5">2 abalone samples</strain>
    </source>
</reference>
<dbReference type="HAMAP" id="MF_00984">
    <property type="entry name" value="SSB"/>
    <property type="match status" value="1"/>
</dbReference>
<dbReference type="NCBIfam" id="TIGR00621">
    <property type="entry name" value="ssb"/>
    <property type="match status" value="1"/>
</dbReference>